<evidence type="ECO:0008006" key="4">
    <source>
        <dbReference type="Google" id="ProtNLM"/>
    </source>
</evidence>
<feature type="region of interest" description="Disordered" evidence="1">
    <location>
        <begin position="1"/>
        <end position="83"/>
    </location>
</feature>
<sequence>MPISGGSTIIVHVCGEGFDDKPATSKQPPSKENTKRQEGVGVEGKNPRQKPSQRVSPMHKSAGRITESLCSSHPSPPFRVQSQNTEGGVEFLEGGMIGRERRSRGVAGTMPAGSIQEENELLAKDASDNAVLAVPRVPNSAYGGNLPDIPQMKNNDDANRPFQCTARSRPAAKLRISAHARLPPRRNRVQSPAGSPDFRKWESCRTMPLVGGFSRGSPVSPVPLFRRHSIFTSITLIGSQYLAVKSRPNLFTHSRFRYKNSDFSRRSSGTIPTCKNPGAASPGIELCSHRCEASSLTTTPPRPPYALKCTQPNDRGHQCTLGLLGRLFPVSGQPCANSHGGMRVLDWPAQSPDLNPIEHLWGELDHRVRARQARPKSIAQLMELLQEEWRRIPVDVLLTLVEIMPDRMAAVIAARGICLRGADIATAAETNCLVTVAKNASCRLDIVRYRNLKRTGNTETFLLVTEQRWNARAGEAGAPRENKRHRPARFPHAKVRKRTCRGSGPDSLDGDIASNFLAGTPIYTLRRSPDLAPSLTRTMRNTCALDELRRSYPWQRKQN</sequence>
<evidence type="ECO:0000313" key="3">
    <source>
        <dbReference type="Proteomes" id="UP001159363"/>
    </source>
</evidence>
<dbReference type="Proteomes" id="UP001159363">
    <property type="component" value="Chromosome 12"/>
</dbReference>
<dbReference type="InterPro" id="IPR036397">
    <property type="entry name" value="RNaseH_sf"/>
</dbReference>
<keyword evidence="3" id="KW-1185">Reference proteome</keyword>
<organism evidence="2 3">
    <name type="scientific">Dryococelus australis</name>
    <dbReference type="NCBI Taxonomy" id="614101"/>
    <lineage>
        <taxon>Eukaryota</taxon>
        <taxon>Metazoa</taxon>
        <taxon>Ecdysozoa</taxon>
        <taxon>Arthropoda</taxon>
        <taxon>Hexapoda</taxon>
        <taxon>Insecta</taxon>
        <taxon>Pterygota</taxon>
        <taxon>Neoptera</taxon>
        <taxon>Polyneoptera</taxon>
        <taxon>Phasmatodea</taxon>
        <taxon>Verophasmatodea</taxon>
        <taxon>Anareolatae</taxon>
        <taxon>Phasmatidae</taxon>
        <taxon>Eurycanthinae</taxon>
        <taxon>Dryococelus</taxon>
    </lineage>
</organism>
<proteinExistence type="predicted"/>
<evidence type="ECO:0000313" key="2">
    <source>
        <dbReference type="EMBL" id="KAJ8870036.1"/>
    </source>
</evidence>
<name>A0ABQ9GCC1_9NEOP</name>
<dbReference type="EMBL" id="JARBHB010000013">
    <property type="protein sequence ID" value="KAJ8870036.1"/>
    <property type="molecule type" value="Genomic_DNA"/>
</dbReference>
<protein>
    <recommendedName>
        <fullName evidence="4">Transposase</fullName>
    </recommendedName>
</protein>
<evidence type="ECO:0000256" key="1">
    <source>
        <dbReference type="SAM" id="MobiDB-lite"/>
    </source>
</evidence>
<accession>A0ABQ9GCC1</accession>
<dbReference type="Gene3D" id="3.30.420.10">
    <property type="entry name" value="Ribonuclease H-like superfamily/Ribonuclease H"/>
    <property type="match status" value="1"/>
</dbReference>
<reference evidence="2 3" key="1">
    <citation type="submission" date="2023-02" db="EMBL/GenBank/DDBJ databases">
        <title>LHISI_Scaffold_Assembly.</title>
        <authorList>
            <person name="Stuart O.P."/>
            <person name="Cleave R."/>
            <person name="Magrath M.J.L."/>
            <person name="Mikheyev A.S."/>
        </authorList>
    </citation>
    <scope>NUCLEOTIDE SEQUENCE [LARGE SCALE GENOMIC DNA]</scope>
    <source>
        <strain evidence="2">Daus_M_001</strain>
        <tissue evidence="2">Leg muscle</tissue>
    </source>
</reference>
<gene>
    <name evidence="2" type="ORF">PR048_029047</name>
</gene>
<comment type="caution">
    <text evidence="2">The sequence shown here is derived from an EMBL/GenBank/DDBJ whole genome shotgun (WGS) entry which is preliminary data.</text>
</comment>